<organism evidence="1 2">
    <name type="scientific">Nephila pilipes</name>
    <name type="common">Giant wood spider</name>
    <name type="synonym">Nephila maculata</name>
    <dbReference type="NCBI Taxonomy" id="299642"/>
    <lineage>
        <taxon>Eukaryota</taxon>
        <taxon>Metazoa</taxon>
        <taxon>Ecdysozoa</taxon>
        <taxon>Arthropoda</taxon>
        <taxon>Chelicerata</taxon>
        <taxon>Arachnida</taxon>
        <taxon>Araneae</taxon>
        <taxon>Araneomorphae</taxon>
        <taxon>Entelegynae</taxon>
        <taxon>Araneoidea</taxon>
        <taxon>Nephilidae</taxon>
        <taxon>Nephila</taxon>
    </lineage>
</organism>
<evidence type="ECO:0000313" key="2">
    <source>
        <dbReference type="Proteomes" id="UP000887013"/>
    </source>
</evidence>
<gene>
    <name evidence="1" type="ORF">NPIL_681721</name>
</gene>
<dbReference type="AlphaFoldDB" id="A0A8X6U8P1"/>
<keyword evidence="2" id="KW-1185">Reference proteome</keyword>
<dbReference type="Proteomes" id="UP000887013">
    <property type="component" value="Unassembled WGS sequence"/>
</dbReference>
<evidence type="ECO:0000313" key="1">
    <source>
        <dbReference type="EMBL" id="GFT89800.1"/>
    </source>
</evidence>
<accession>A0A8X6U8P1</accession>
<sequence>MPGHAIPGLMPMYPLLGDVSFPRLGKSPSPKSFPPPRDGCMLTKNVVSYALNQWCPKTLSKCLHCVNIGTVCVTDARSKLQFRVLQNSSPTISP</sequence>
<reference evidence="1" key="1">
    <citation type="submission" date="2020-08" db="EMBL/GenBank/DDBJ databases">
        <title>Multicomponent nature underlies the extraordinary mechanical properties of spider dragline silk.</title>
        <authorList>
            <person name="Kono N."/>
            <person name="Nakamura H."/>
            <person name="Mori M."/>
            <person name="Yoshida Y."/>
            <person name="Ohtoshi R."/>
            <person name="Malay A.D."/>
            <person name="Moran D.A.P."/>
            <person name="Tomita M."/>
            <person name="Numata K."/>
            <person name="Arakawa K."/>
        </authorList>
    </citation>
    <scope>NUCLEOTIDE SEQUENCE</scope>
</reference>
<protein>
    <submittedName>
        <fullName evidence="1">Uncharacterized protein</fullName>
    </submittedName>
</protein>
<comment type="caution">
    <text evidence="1">The sequence shown here is derived from an EMBL/GenBank/DDBJ whole genome shotgun (WGS) entry which is preliminary data.</text>
</comment>
<proteinExistence type="predicted"/>
<dbReference type="EMBL" id="BMAW01073903">
    <property type="protein sequence ID" value="GFT89800.1"/>
    <property type="molecule type" value="Genomic_DNA"/>
</dbReference>
<name>A0A8X6U8P1_NEPPI</name>